<feature type="domain" description="Alpha galactosidase C-terminal" evidence="5">
    <location>
        <begin position="610"/>
        <end position="672"/>
    </location>
</feature>
<dbReference type="RefSeq" id="WP_008510134.1">
    <property type="nucleotide sequence ID" value="NZ_CM001403.1"/>
</dbReference>
<evidence type="ECO:0000256" key="1">
    <source>
        <dbReference type="ARBA" id="ARBA00009743"/>
    </source>
</evidence>
<dbReference type="Pfam" id="PF17801">
    <property type="entry name" value="Melibiase_C"/>
    <property type="match status" value="1"/>
</dbReference>
<keyword evidence="7" id="KW-1185">Reference proteome</keyword>
<dbReference type="InterPro" id="IPR041233">
    <property type="entry name" value="Melibiase_C"/>
</dbReference>
<dbReference type="eggNOG" id="COG3345">
    <property type="taxonomic scope" value="Bacteria"/>
</dbReference>
<comment type="similarity">
    <text evidence="1">Belongs to the glycosyl hydrolase 27 family.</text>
</comment>
<dbReference type="SUPFAM" id="SSF51445">
    <property type="entry name" value="(Trans)glycosidases"/>
    <property type="match status" value="1"/>
</dbReference>
<evidence type="ECO:0000256" key="3">
    <source>
        <dbReference type="ARBA" id="ARBA00022801"/>
    </source>
</evidence>
<organism evidence="6 7">
    <name type="scientific">Mucilaginibacter paludis DSM 18603</name>
    <dbReference type="NCBI Taxonomy" id="714943"/>
    <lineage>
        <taxon>Bacteria</taxon>
        <taxon>Pseudomonadati</taxon>
        <taxon>Bacteroidota</taxon>
        <taxon>Sphingobacteriia</taxon>
        <taxon>Sphingobacteriales</taxon>
        <taxon>Sphingobacteriaceae</taxon>
        <taxon>Mucilaginibacter</taxon>
    </lineage>
</organism>
<protein>
    <submittedName>
        <fullName evidence="6">Carbohydrate binding family 6</fullName>
    </submittedName>
</protein>
<evidence type="ECO:0000313" key="7">
    <source>
        <dbReference type="Proteomes" id="UP000002774"/>
    </source>
</evidence>
<dbReference type="SUPFAM" id="SSF51011">
    <property type="entry name" value="Glycosyl hydrolase domain"/>
    <property type="match status" value="1"/>
</dbReference>
<keyword evidence="2" id="KW-0732">Signal</keyword>
<evidence type="ECO:0000256" key="4">
    <source>
        <dbReference type="ARBA" id="ARBA00023295"/>
    </source>
</evidence>
<dbReference type="EMBL" id="CM001403">
    <property type="protein sequence ID" value="EHQ29099.1"/>
    <property type="molecule type" value="Genomic_DNA"/>
</dbReference>
<evidence type="ECO:0000256" key="2">
    <source>
        <dbReference type="ARBA" id="ARBA00022729"/>
    </source>
</evidence>
<name>H1YAH9_9SPHI</name>
<evidence type="ECO:0000313" key="6">
    <source>
        <dbReference type="EMBL" id="EHQ29099.1"/>
    </source>
</evidence>
<dbReference type="Gene3D" id="3.20.20.70">
    <property type="entry name" value="Aldolase class I"/>
    <property type="match status" value="1"/>
</dbReference>
<accession>H1YAH9</accession>
<dbReference type="AlphaFoldDB" id="H1YAH9"/>
<proteinExistence type="inferred from homology"/>
<evidence type="ECO:0000259" key="5">
    <source>
        <dbReference type="Pfam" id="PF17801"/>
    </source>
</evidence>
<keyword evidence="4" id="KW-0326">Glycosidase</keyword>
<dbReference type="OrthoDB" id="1031955at2"/>
<dbReference type="HOGENOM" id="CLU_015704_0_0_10"/>
<dbReference type="Proteomes" id="UP000002774">
    <property type="component" value="Chromosome"/>
</dbReference>
<dbReference type="Gene3D" id="2.60.40.1180">
    <property type="entry name" value="Golgi alpha-mannosidase II"/>
    <property type="match status" value="1"/>
</dbReference>
<keyword evidence="3" id="KW-0378">Hydrolase</keyword>
<dbReference type="PANTHER" id="PTHR11452:SF75">
    <property type="entry name" value="ALPHA-GALACTOSIDASE MEL1"/>
    <property type="match status" value="1"/>
</dbReference>
<dbReference type="GO" id="GO:0005975">
    <property type="term" value="P:carbohydrate metabolic process"/>
    <property type="evidence" value="ECO:0007669"/>
    <property type="project" value="InterPro"/>
</dbReference>
<dbReference type="InterPro" id="IPR002241">
    <property type="entry name" value="Glyco_hydro_27"/>
</dbReference>
<dbReference type="InterPro" id="IPR013780">
    <property type="entry name" value="Glyco_hydro_b"/>
</dbReference>
<dbReference type="STRING" id="714943.Mucpa_5020"/>
<reference evidence="6" key="1">
    <citation type="submission" date="2011-09" db="EMBL/GenBank/DDBJ databases">
        <title>The permanent draft genome of Mucilaginibacter paludis DSM 18603.</title>
        <authorList>
            <consortium name="US DOE Joint Genome Institute (JGI-PGF)"/>
            <person name="Lucas S."/>
            <person name="Han J."/>
            <person name="Lapidus A."/>
            <person name="Bruce D."/>
            <person name="Goodwin L."/>
            <person name="Pitluck S."/>
            <person name="Peters L."/>
            <person name="Kyrpides N."/>
            <person name="Mavromatis K."/>
            <person name="Ivanova N."/>
            <person name="Mikhailova N."/>
            <person name="Held B."/>
            <person name="Detter J.C."/>
            <person name="Tapia R."/>
            <person name="Han C."/>
            <person name="Land M."/>
            <person name="Hauser L."/>
            <person name="Markowitz V."/>
            <person name="Cheng J.-F."/>
            <person name="Hugenholtz P."/>
            <person name="Woyke T."/>
            <person name="Wu D."/>
            <person name="Tindall B."/>
            <person name="Brambilla E."/>
            <person name="Klenk H.-P."/>
            <person name="Eisen J.A."/>
        </authorList>
    </citation>
    <scope>NUCLEOTIDE SEQUENCE [LARGE SCALE GENOMIC DNA]</scope>
    <source>
        <strain evidence="6">DSM 18603</strain>
    </source>
</reference>
<dbReference type="InterPro" id="IPR017853">
    <property type="entry name" value="GH"/>
</dbReference>
<dbReference type="PANTHER" id="PTHR11452">
    <property type="entry name" value="ALPHA-GALACTOSIDASE/ALPHA-N-ACETYLGALACTOSAMINIDASE"/>
    <property type="match status" value="1"/>
</dbReference>
<gene>
    <name evidence="6" type="ORF">Mucpa_5020</name>
</gene>
<dbReference type="GO" id="GO:0004553">
    <property type="term" value="F:hydrolase activity, hydrolyzing O-glycosyl compounds"/>
    <property type="evidence" value="ECO:0007669"/>
    <property type="project" value="InterPro"/>
</dbReference>
<dbReference type="InterPro" id="IPR013785">
    <property type="entry name" value="Aldolase_TIM"/>
</dbReference>
<sequence>MMICWLNITAVSAQLHQLPNSSVVNIPYGKNNLLVYNLQTGTLTVSFNGHAVIAGAFASVKNGDNAITSKQYTHRQLAKQALADQQGRGTKYTITLTGDQLPVMEQVFYIYQSQDYFFTDVWLKGTALSSNYMAPLVAPEGDILQKGDVRDLFVPFDNDTFIRYNAKAVGDGLDNTSSEVGAVYENQSRAGLVIGSVEHLVWKTGVKTSARYNKLSGIEVWGGYTAEPVTRDKMAHGTITGDHIKSPKIFVGYFTDWRQGMELYAKSNRRFEKPFVFNWNKATPVGWNSWGVLQDHITYDKVIKVASFFADSMKTFRSGNTAFIDLDAFWDYITPGGLNGDMAPLKRFVAYCKSKGLSPGVYWAPFTDWGWKGPGVRKVEGSDYSYNEIWTKVNDGYHDLDGGRALDPTHPGTQQRMAFTLKRLKDCGFEMIKIDFLAHGAIESNGFYNKNIKTGMQAYRVGMEYLVKQLGSQMLIYAAISPSLATARYVHTRRIACDAFHSMDNSQYTLNSINYGWWQTYAYNYVDADHIVFDHETPGINRIRLTSGLITGPLLTGDDYSADGPWKHVAQSYLQNKEVLKLIAHGTAFQPVEANTNDQCGNYYVRRFGDVVYLAVFNFSSNAQHLRLDAERIGLKKNAVYSVQDIYQGTSKQSHAEFDIDLPQHDAVIYKIEIRVHGR</sequence>